<protein>
    <submittedName>
        <fullName evidence="3">Uncharacterized protein</fullName>
    </submittedName>
</protein>
<evidence type="ECO:0000256" key="2">
    <source>
        <dbReference type="SAM" id="Phobius"/>
    </source>
</evidence>
<keyword evidence="2" id="KW-1133">Transmembrane helix</keyword>
<evidence type="ECO:0000313" key="4">
    <source>
        <dbReference type="Proteomes" id="UP000613740"/>
    </source>
</evidence>
<feature type="transmembrane region" description="Helical" evidence="2">
    <location>
        <begin position="21"/>
        <end position="52"/>
    </location>
</feature>
<sequence length="374" mass="37126">MNGVGTIWSPAASFRNSSSNFTGAAAVVAVVAVVVVVVVVAVVVVVVVVVVAAPPLLDPAAAGGTWPSQQQQQQQQQRRRQGLAAASVTSAADALPAAPVPAPALASAAWLQRLAEAEIYLARFWQTLVAAVATMAALPRDVAQEGARDRAAAPDGGGGGGGGGKELSWAWARASELMRLGAPALPPVSDVLVTLAASTPDVAAAAAHGYVRTMERMVRRAARASTDLALRRSPSSSAAGPPMMLPPKALLEAAAAAAAAAAPVPAVPGGGEASSESSAEWSLAVVCGQALGLLGVVRRMLGPEQDGFMGTARLAAQYDMASCTAPAALGGSSSASSSTSSSSASSASSPRFTSTTSSSHAEGEAEAEAETEAA</sequence>
<dbReference type="Proteomes" id="UP000613740">
    <property type="component" value="Unassembled WGS sequence"/>
</dbReference>
<keyword evidence="4" id="KW-1185">Reference proteome</keyword>
<accession>A0A835WP89</accession>
<gene>
    <name evidence="3" type="ORF">HYH02_004402</name>
</gene>
<feature type="compositionally biased region" description="Low complexity" evidence="1">
    <location>
        <begin position="332"/>
        <end position="360"/>
    </location>
</feature>
<feature type="compositionally biased region" description="Acidic residues" evidence="1">
    <location>
        <begin position="364"/>
        <end position="374"/>
    </location>
</feature>
<evidence type="ECO:0000313" key="3">
    <source>
        <dbReference type="EMBL" id="KAG2451135.1"/>
    </source>
</evidence>
<feature type="region of interest" description="Disordered" evidence="1">
    <location>
        <begin position="62"/>
        <end position="82"/>
    </location>
</feature>
<proteinExistence type="predicted"/>
<reference evidence="3" key="1">
    <citation type="journal article" date="2020" name="bioRxiv">
        <title>Comparative genomics of Chlamydomonas.</title>
        <authorList>
            <person name="Craig R.J."/>
            <person name="Hasan A.R."/>
            <person name="Ness R.W."/>
            <person name="Keightley P.D."/>
        </authorList>
    </citation>
    <scope>NUCLEOTIDE SEQUENCE</scope>
    <source>
        <strain evidence="3">CCAP 11/173</strain>
    </source>
</reference>
<organism evidence="3 4">
    <name type="scientific">Chlamydomonas schloesseri</name>
    <dbReference type="NCBI Taxonomy" id="2026947"/>
    <lineage>
        <taxon>Eukaryota</taxon>
        <taxon>Viridiplantae</taxon>
        <taxon>Chlorophyta</taxon>
        <taxon>core chlorophytes</taxon>
        <taxon>Chlorophyceae</taxon>
        <taxon>CS clade</taxon>
        <taxon>Chlamydomonadales</taxon>
        <taxon>Chlamydomonadaceae</taxon>
        <taxon>Chlamydomonas</taxon>
    </lineage>
</organism>
<dbReference type="AlphaFoldDB" id="A0A835WP89"/>
<keyword evidence="2" id="KW-0472">Membrane</keyword>
<keyword evidence="2" id="KW-0812">Transmembrane</keyword>
<comment type="caution">
    <text evidence="3">The sequence shown here is derived from an EMBL/GenBank/DDBJ whole genome shotgun (WGS) entry which is preliminary data.</text>
</comment>
<feature type="region of interest" description="Disordered" evidence="1">
    <location>
        <begin position="329"/>
        <end position="374"/>
    </location>
</feature>
<name>A0A835WP89_9CHLO</name>
<dbReference type="EMBL" id="JAEHOD010000009">
    <property type="protein sequence ID" value="KAG2451135.1"/>
    <property type="molecule type" value="Genomic_DNA"/>
</dbReference>
<evidence type="ECO:0000256" key="1">
    <source>
        <dbReference type="SAM" id="MobiDB-lite"/>
    </source>
</evidence>